<comment type="caution">
    <text evidence="2">The sequence shown here is derived from an EMBL/GenBank/DDBJ whole genome shotgun (WGS) entry which is preliminary data.</text>
</comment>
<evidence type="ECO:0000313" key="3">
    <source>
        <dbReference type="Proteomes" id="UP001372834"/>
    </source>
</evidence>
<sequence>MGLGARAEAEESAGKGSREAEKGFEGTIGRVAAVAGPRASNKRPKNGKIPGFSSRRWTNLEKEGCP</sequence>
<proteinExistence type="predicted"/>
<accession>A0AAN8SDQ9</accession>
<feature type="region of interest" description="Disordered" evidence="1">
    <location>
        <begin position="1"/>
        <end position="66"/>
    </location>
</feature>
<dbReference type="AlphaFoldDB" id="A0AAN8SDQ9"/>
<evidence type="ECO:0000256" key="1">
    <source>
        <dbReference type="SAM" id="MobiDB-lite"/>
    </source>
</evidence>
<evidence type="ECO:0000313" key="2">
    <source>
        <dbReference type="EMBL" id="KAK6645088.1"/>
    </source>
</evidence>
<feature type="compositionally biased region" description="Basic and acidic residues" evidence="1">
    <location>
        <begin position="7"/>
        <end position="24"/>
    </location>
</feature>
<name>A0AAN8SDQ9_POLSC</name>
<gene>
    <name evidence="2" type="ORF">RUM43_001364</name>
</gene>
<organism evidence="2 3">
    <name type="scientific">Polyplax serrata</name>
    <name type="common">Common mouse louse</name>
    <dbReference type="NCBI Taxonomy" id="468196"/>
    <lineage>
        <taxon>Eukaryota</taxon>
        <taxon>Metazoa</taxon>
        <taxon>Ecdysozoa</taxon>
        <taxon>Arthropoda</taxon>
        <taxon>Hexapoda</taxon>
        <taxon>Insecta</taxon>
        <taxon>Pterygota</taxon>
        <taxon>Neoptera</taxon>
        <taxon>Paraneoptera</taxon>
        <taxon>Psocodea</taxon>
        <taxon>Troctomorpha</taxon>
        <taxon>Phthiraptera</taxon>
        <taxon>Anoplura</taxon>
        <taxon>Polyplacidae</taxon>
        <taxon>Polyplax</taxon>
    </lineage>
</organism>
<reference evidence="2 3" key="1">
    <citation type="submission" date="2023-10" db="EMBL/GenBank/DDBJ databases">
        <title>Genomes of two closely related lineages of the louse Polyplax serrata with different host specificities.</title>
        <authorList>
            <person name="Martinu J."/>
            <person name="Tarabai H."/>
            <person name="Stefka J."/>
            <person name="Hypsa V."/>
        </authorList>
    </citation>
    <scope>NUCLEOTIDE SEQUENCE [LARGE SCALE GENOMIC DNA]</scope>
    <source>
        <strain evidence="2">HR10_N</strain>
    </source>
</reference>
<dbReference type="Proteomes" id="UP001372834">
    <property type="component" value="Unassembled WGS sequence"/>
</dbReference>
<dbReference type="EMBL" id="JAWJWE010000001">
    <property type="protein sequence ID" value="KAK6645088.1"/>
    <property type="molecule type" value="Genomic_DNA"/>
</dbReference>
<protein>
    <submittedName>
        <fullName evidence="2">Uncharacterized protein</fullName>
    </submittedName>
</protein>